<reference evidence="2 3" key="1">
    <citation type="submission" date="2017-03" db="EMBL/GenBank/DDBJ databases">
        <title>Genome sequencing of Shewanella japonica KCTC 22435.</title>
        <authorList>
            <person name="Kim K.M."/>
        </authorList>
    </citation>
    <scope>NUCLEOTIDE SEQUENCE [LARGE SCALE GENOMIC DNA]</scope>
    <source>
        <strain evidence="2 3">KCTC 22435</strain>
    </source>
</reference>
<organism evidence="2 3">
    <name type="scientific">Shewanella japonica</name>
    <dbReference type="NCBI Taxonomy" id="93973"/>
    <lineage>
        <taxon>Bacteria</taxon>
        <taxon>Pseudomonadati</taxon>
        <taxon>Pseudomonadota</taxon>
        <taxon>Gammaproteobacteria</taxon>
        <taxon>Alteromonadales</taxon>
        <taxon>Shewanellaceae</taxon>
        <taxon>Shewanella</taxon>
    </lineage>
</organism>
<keyword evidence="1" id="KW-0472">Membrane</keyword>
<sequence length="308" mass="35435">MSLFKYILVIVVTYLFSYFTIAPFAVAKDIIILNQPASANDMRYHYSYELMQLILENTEDDFGEWEITHSPIFMTRDRILTEMVDGELINVIAEAIKPAWNEKLIPIRVPIRKGIQGFRVFIIKKQTQAQFSKIKTIEQLKQIPTGSGIHWSTRLAFEKAGFDVVVGSSYDGLFHMLDKGRFESFGRGVNEAPAELSSFKVKFADLVLDENVLLHIPLATFFYVSPDEPQLAKRIEVGIKRIMANGQFDNTFYRQYCQELISSKLSERRIFSIENPLMDPKLLAEMQQANYLLSPYTHFDEVCSGYLP</sequence>
<dbReference type="RefSeq" id="WP_144430216.1">
    <property type="nucleotide sequence ID" value="NZ_CP020472.1"/>
</dbReference>
<dbReference type="Proteomes" id="UP000191820">
    <property type="component" value="Chromosome"/>
</dbReference>
<keyword evidence="3" id="KW-1185">Reference proteome</keyword>
<keyword evidence="1" id="KW-1133">Transmembrane helix</keyword>
<dbReference type="EMBL" id="CP020472">
    <property type="protein sequence ID" value="ARD20516.1"/>
    <property type="molecule type" value="Genomic_DNA"/>
</dbReference>
<evidence type="ECO:0000313" key="3">
    <source>
        <dbReference type="Proteomes" id="UP000191820"/>
    </source>
</evidence>
<gene>
    <name evidence="2" type="ORF">SJ2017_0167</name>
</gene>
<evidence type="ECO:0000256" key="1">
    <source>
        <dbReference type="SAM" id="Phobius"/>
    </source>
</evidence>
<evidence type="ECO:0008006" key="4">
    <source>
        <dbReference type="Google" id="ProtNLM"/>
    </source>
</evidence>
<proteinExistence type="predicted"/>
<evidence type="ECO:0000313" key="2">
    <source>
        <dbReference type="EMBL" id="ARD20516.1"/>
    </source>
</evidence>
<accession>A0ABM6JFZ7</accession>
<keyword evidence="1" id="KW-0812">Transmembrane</keyword>
<feature type="transmembrane region" description="Helical" evidence="1">
    <location>
        <begin position="6"/>
        <end position="26"/>
    </location>
</feature>
<name>A0ABM6JFZ7_9GAMM</name>
<protein>
    <recommendedName>
        <fullName evidence="4">ABC transporter substrate-binding protein</fullName>
    </recommendedName>
</protein>
<dbReference type="SUPFAM" id="SSF53850">
    <property type="entry name" value="Periplasmic binding protein-like II"/>
    <property type="match status" value="1"/>
</dbReference>